<gene>
    <name evidence="1" type="ORF">HPB51_014243</name>
</gene>
<proteinExistence type="predicted"/>
<sequence>MSAHAEHQSTSRRKLEDSLEEPIAEVQVEDLCSSGDEMVCDTELISVADSEARDAVILLQCYFEYDGGTEFLPRLSAMHSYVRNGYLRHRILCSRCHGSAICAIAGARWCEEAWEVYDSDDGEESCHNQANREWTFAARCRRMTVDAEWRSSLSSDDDNDDRPQPSAAEIANAVTILLSVYGDDVTLAQIRANQIASKRSLRQGSIKDFFKPA</sequence>
<organism evidence="1 2">
    <name type="scientific">Rhipicephalus microplus</name>
    <name type="common">Cattle tick</name>
    <name type="synonym">Boophilus microplus</name>
    <dbReference type="NCBI Taxonomy" id="6941"/>
    <lineage>
        <taxon>Eukaryota</taxon>
        <taxon>Metazoa</taxon>
        <taxon>Ecdysozoa</taxon>
        <taxon>Arthropoda</taxon>
        <taxon>Chelicerata</taxon>
        <taxon>Arachnida</taxon>
        <taxon>Acari</taxon>
        <taxon>Parasitiformes</taxon>
        <taxon>Ixodida</taxon>
        <taxon>Ixodoidea</taxon>
        <taxon>Ixodidae</taxon>
        <taxon>Rhipicephalinae</taxon>
        <taxon>Rhipicephalus</taxon>
        <taxon>Boophilus</taxon>
    </lineage>
</organism>
<evidence type="ECO:0000313" key="2">
    <source>
        <dbReference type="Proteomes" id="UP000821866"/>
    </source>
</evidence>
<comment type="caution">
    <text evidence="1">The sequence shown here is derived from an EMBL/GenBank/DDBJ whole genome shotgun (WGS) entry which is preliminary data.</text>
</comment>
<dbReference type="Proteomes" id="UP000821866">
    <property type="component" value="Chromosome 9"/>
</dbReference>
<evidence type="ECO:0000313" key="1">
    <source>
        <dbReference type="EMBL" id="KAH8009274.1"/>
    </source>
</evidence>
<reference evidence="1" key="1">
    <citation type="journal article" date="2020" name="Cell">
        <title>Large-Scale Comparative Analyses of Tick Genomes Elucidate Their Genetic Diversity and Vector Capacities.</title>
        <authorList>
            <consortium name="Tick Genome and Microbiome Consortium (TIGMIC)"/>
            <person name="Jia N."/>
            <person name="Wang J."/>
            <person name="Shi W."/>
            <person name="Du L."/>
            <person name="Sun Y."/>
            <person name="Zhan W."/>
            <person name="Jiang J.F."/>
            <person name="Wang Q."/>
            <person name="Zhang B."/>
            <person name="Ji P."/>
            <person name="Bell-Sakyi L."/>
            <person name="Cui X.M."/>
            <person name="Yuan T.T."/>
            <person name="Jiang B.G."/>
            <person name="Yang W.F."/>
            <person name="Lam T.T."/>
            <person name="Chang Q.C."/>
            <person name="Ding S.J."/>
            <person name="Wang X.J."/>
            <person name="Zhu J.G."/>
            <person name="Ruan X.D."/>
            <person name="Zhao L."/>
            <person name="Wei J.T."/>
            <person name="Ye R.Z."/>
            <person name="Que T.C."/>
            <person name="Du C.H."/>
            <person name="Zhou Y.H."/>
            <person name="Cheng J.X."/>
            <person name="Dai P.F."/>
            <person name="Guo W.B."/>
            <person name="Han X.H."/>
            <person name="Huang E.J."/>
            <person name="Li L.F."/>
            <person name="Wei W."/>
            <person name="Gao Y.C."/>
            <person name="Liu J.Z."/>
            <person name="Shao H.Z."/>
            <person name="Wang X."/>
            <person name="Wang C.C."/>
            <person name="Yang T.C."/>
            <person name="Huo Q.B."/>
            <person name="Li W."/>
            <person name="Chen H.Y."/>
            <person name="Chen S.E."/>
            <person name="Zhou L.G."/>
            <person name="Ni X.B."/>
            <person name="Tian J.H."/>
            <person name="Sheng Y."/>
            <person name="Liu T."/>
            <person name="Pan Y.S."/>
            <person name="Xia L.Y."/>
            <person name="Li J."/>
            <person name="Zhao F."/>
            <person name="Cao W.C."/>
        </authorList>
    </citation>
    <scope>NUCLEOTIDE SEQUENCE</scope>
    <source>
        <strain evidence="1">Rmic-2018</strain>
    </source>
</reference>
<keyword evidence="2" id="KW-1185">Reference proteome</keyword>
<protein>
    <submittedName>
        <fullName evidence="1">Uncharacterized protein</fullName>
    </submittedName>
</protein>
<reference evidence="1" key="2">
    <citation type="submission" date="2021-09" db="EMBL/GenBank/DDBJ databases">
        <authorList>
            <person name="Jia N."/>
            <person name="Wang J."/>
            <person name="Shi W."/>
            <person name="Du L."/>
            <person name="Sun Y."/>
            <person name="Zhan W."/>
            <person name="Jiang J."/>
            <person name="Wang Q."/>
            <person name="Zhang B."/>
            <person name="Ji P."/>
            <person name="Sakyi L.B."/>
            <person name="Cui X."/>
            <person name="Yuan T."/>
            <person name="Jiang B."/>
            <person name="Yang W."/>
            <person name="Lam T.T.-Y."/>
            <person name="Chang Q."/>
            <person name="Ding S."/>
            <person name="Wang X."/>
            <person name="Zhu J."/>
            <person name="Ruan X."/>
            <person name="Zhao L."/>
            <person name="Wei J."/>
            <person name="Que T."/>
            <person name="Du C."/>
            <person name="Cheng J."/>
            <person name="Dai P."/>
            <person name="Han X."/>
            <person name="Huang E."/>
            <person name="Gao Y."/>
            <person name="Liu J."/>
            <person name="Shao H."/>
            <person name="Ye R."/>
            <person name="Li L."/>
            <person name="Wei W."/>
            <person name="Wang X."/>
            <person name="Wang C."/>
            <person name="Huo Q."/>
            <person name="Li W."/>
            <person name="Guo W."/>
            <person name="Chen H."/>
            <person name="Chen S."/>
            <person name="Zhou L."/>
            <person name="Zhou L."/>
            <person name="Ni X."/>
            <person name="Tian J."/>
            <person name="Zhou Y."/>
            <person name="Sheng Y."/>
            <person name="Liu T."/>
            <person name="Pan Y."/>
            <person name="Xia L."/>
            <person name="Li J."/>
            <person name="Zhao F."/>
            <person name="Cao W."/>
        </authorList>
    </citation>
    <scope>NUCLEOTIDE SEQUENCE</scope>
    <source>
        <strain evidence="1">Rmic-2018</strain>
        <tissue evidence="1">Larvae</tissue>
    </source>
</reference>
<dbReference type="EMBL" id="JABSTU010000011">
    <property type="protein sequence ID" value="KAH8009274.1"/>
    <property type="molecule type" value="Genomic_DNA"/>
</dbReference>
<dbReference type="AlphaFoldDB" id="A0A9J6D5F8"/>
<accession>A0A9J6D5F8</accession>
<name>A0A9J6D5F8_RHIMP</name>